<protein>
    <recommendedName>
        <fullName evidence="3">Cell division protein FtsZ</fullName>
    </recommendedName>
</protein>
<dbReference type="EMBL" id="UGMS01000001">
    <property type="protein sequence ID" value="STV82497.1"/>
    <property type="molecule type" value="Genomic_DNA"/>
</dbReference>
<dbReference type="AlphaFoldDB" id="A0A7H4N7L6"/>
<dbReference type="Proteomes" id="UP000254863">
    <property type="component" value="Unassembled WGS sequence"/>
</dbReference>
<evidence type="ECO:0000313" key="2">
    <source>
        <dbReference type="Proteomes" id="UP000254863"/>
    </source>
</evidence>
<sequence length="34" mass="3432">MFEPMELTNDAVIKVIGVGGGGGNAVEPHGARAH</sequence>
<organism evidence="1 2">
    <name type="scientific">Klebsiella michiganensis</name>
    <dbReference type="NCBI Taxonomy" id="1134687"/>
    <lineage>
        <taxon>Bacteria</taxon>
        <taxon>Pseudomonadati</taxon>
        <taxon>Pseudomonadota</taxon>
        <taxon>Gammaproteobacteria</taxon>
        <taxon>Enterobacterales</taxon>
        <taxon>Enterobacteriaceae</taxon>
        <taxon>Klebsiella/Raoultella group</taxon>
        <taxon>Klebsiella</taxon>
    </lineage>
</organism>
<name>A0A7H4N7L6_9ENTR</name>
<comment type="caution">
    <text evidence="1">The sequence shown here is derived from an EMBL/GenBank/DDBJ whole genome shotgun (WGS) entry which is preliminary data.</text>
</comment>
<gene>
    <name evidence="1" type="ORF">NCTC11685_03062</name>
</gene>
<proteinExistence type="predicted"/>
<reference evidence="1 2" key="1">
    <citation type="submission" date="2018-06" db="EMBL/GenBank/DDBJ databases">
        <authorList>
            <consortium name="Pathogen Informatics"/>
            <person name="Doyle S."/>
        </authorList>
    </citation>
    <scope>NUCLEOTIDE SEQUENCE [LARGE SCALE GENOMIC DNA]</scope>
    <source>
        <strain evidence="1 2">NCTC11685</strain>
    </source>
</reference>
<accession>A0A7H4N7L6</accession>
<evidence type="ECO:0000313" key="1">
    <source>
        <dbReference type="EMBL" id="STV82497.1"/>
    </source>
</evidence>
<evidence type="ECO:0008006" key="3">
    <source>
        <dbReference type="Google" id="ProtNLM"/>
    </source>
</evidence>